<evidence type="ECO:0000256" key="3">
    <source>
        <dbReference type="ARBA" id="ARBA00022729"/>
    </source>
</evidence>
<keyword evidence="5" id="KW-1133">Transmembrane helix</keyword>
<dbReference type="EMBL" id="PFBX01000043">
    <property type="protein sequence ID" value="PIT87265.1"/>
    <property type="molecule type" value="Genomic_DNA"/>
</dbReference>
<evidence type="ECO:0000313" key="6">
    <source>
        <dbReference type="EMBL" id="PIT87265.1"/>
    </source>
</evidence>
<dbReference type="InterPro" id="IPR028974">
    <property type="entry name" value="TSP_type-3_rpt"/>
</dbReference>
<dbReference type="GO" id="GO:0005509">
    <property type="term" value="F:calcium ion binding"/>
    <property type="evidence" value="ECO:0007669"/>
    <property type="project" value="InterPro"/>
</dbReference>
<dbReference type="Gene3D" id="4.10.1080.10">
    <property type="entry name" value="TSP type-3 repeat"/>
    <property type="match status" value="1"/>
</dbReference>
<keyword evidence="5" id="KW-0472">Membrane</keyword>
<dbReference type="PANTHER" id="PTHR37467:SF1">
    <property type="entry name" value="EXPORTED CALCIUM-BINDING GLYCOPROTEIN"/>
    <property type="match status" value="1"/>
</dbReference>
<keyword evidence="2" id="KW-0964">Secreted</keyword>
<comment type="subcellular location">
    <subcellularLocation>
        <location evidence="1">Secreted</location>
    </subcellularLocation>
</comment>
<accession>A0A2M6W3F7</accession>
<evidence type="ECO:0000256" key="4">
    <source>
        <dbReference type="ARBA" id="ARBA00022837"/>
    </source>
</evidence>
<sequence length="259" mass="27441">MFDDDKQPNPAGLPVNLPVEEPEDMFAGVDKQDQAAKRADDALSAGLLIKKDPIIKTMPDDMGSQSAEMNQVSAYKMKEPILGKIIFIVLLIVLAVALLLGGWLVYAKYFQSNGSVNSNNSVSTGVSSPTATSAITTNTAPVVSAPASTQTTATTSSGNDIANQVNNDKILFGESIDTDGDGLDDIREKQLKTDINKKDTDGDGLNDYDEVIIWGSDPLKTDTDGDTYLDGHEVQNGYSPTGPGKIVPIKIPTSTASST</sequence>
<dbReference type="InterPro" id="IPR053180">
    <property type="entry name" value="Ca-binding_acidic-repeat"/>
</dbReference>
<proteinExistence type="predicted"/>
<dbReference type="Proteomes" id="UP000231183">
    <property type="component" value="Unassembled WGS sequence"/>
</dbReference>
<comment type="caution">
    <text evidence="6">The sequence shown here is derived from an EMBL/GenBank/DDBJ whole genome shotgun (WGS) entry which is preliminary data.</text>
</comment>
<dbReference type="InterPro" id="IPR059100">
    <property type="entry name" value="TSP3_bac"/>
</dbReference>
<name>A0A2M6W3F7_9BACT</name>
<keyword evidence="4" id="KW-0106">Calcium</keyword>
<evidence type="ECO:0000256" key="5">
    <source>
        <dbReference type="SAM" id="Phobius"/>
    </source>
</evidence>
<evidence type="ECO:0000313" key="7">
    <source>
        <dbReference type="Proteomes" id="UP000231183"/>
    </source>
</evidence>
<gene>
    <name evidence="6" type="ORF">COU31_03820</name>
</gene>
<protein>
    <submittedName>
        <fullName evidence="6">Uncharacterized protein</fullName>
    </submittedName>
</protein>
<dbReference type="PANTHER" id="PTHR37467">
    <property type="entry name" value="EXPORTED CALCIUM-BINDING GLYCOPROTEIN-RELATED"/>
    <property type="match status" value="1"/>
</dbReference>
<organism evidence="6 7">
    <name type="scientific">Candidatus Magasanikbacteria bacterium CG10_big_fil_rev_8_21_14_0_10_40_10</name>
    <dbReference type="NCBI Taxonomy" id="1974648"/>
    <lineage>
        <taxon>Bacteria</taxon>
        <taxon>Candidatus Magasanikiibacteriota</taxon>
    </lineage>
</organism>
<dbReference type="Pfam" id="PF18884">
    <property type="entry name" value="TSP3_bac"/>
    <property type="match status" value="2"/>
</dbReference>
<keyword evidence="3" id="KW-0732">Signal</keyword>
<dbReference type="AlphaFoldDB" id="A0A2M6W3F7"/>
<evidence type="ECO:0000256" key="2">
    <source>
        <dbReference type="ARBA" id="ARBA00022525"/>
    </source>
</evidence>
<keyword evidence="5" id="KW-0812">Transmembrane</keyword>
<evidence type="ECO:0000256" key="1">
    <source>
        <dbReference type="ARBA" id="ARBA00004613"/>
    </source>
</evidence>
<feature type="transmembrane region" description="Helical" evidence="5">
    <location>
        <begin position="85"/>
        <end position="106"/>
    </location>
</feature>
<reference evidence="7" key="1">
    <citation type="submission" date="2017-09" db="EMBL/GenBank/DDBJ databases">
        <title>Depth-based differentiation of microbial function through sediment-hosted aquifers and enrichment of novel symbionts in the deep terrestrial subsurface.</title>
        <authorList>
            <person name="Probst A.J."/>
            <person name="Ladd B."/>
            <person name="Jarett J.K."/>
            <person name="Geller-Mcgrath D.E."/>
            <person name="Sieber C.M.K."/>
            <person name="Emerson J.B."/>
            <person name="Anantharaman K."/>
            <person name="Thomas B.C."/>
            <person name="Malmstrom R."/>
            <person name="Stieglmeier M."/>
            <person name="Klingl A."/>
            <person name="Woyke T."/>
            <person name="Ryan C.M."/>
            <person name="Banfield J.F."/>
        </authorList>
    </citation>
    <scope>NUCLEOTIDE SEQUENCE [LARGE SCALE GENOMIC DNA]</scope>
</reference>